<dbReference type="PROSITE" id="PS00178">
    <property type="entry name" value="AA_TRNA_LIGASE_I"/>
    <property type="match status" value="1"/>
</dbReference>
<dbReference type="InterPro" id="IPR002300">
    <property type="entry name" value="aa-tRNA-synth_Ia"/>
</dbReference>
<keyword evidence="7" id="KW-0030">Aminoacyl-tRNA synthetase</keyword>
<dbReference type="InterPro" id="IPR001412">
    <property type="entry name" value="aa-tRNA-synth_I_CS"/>
</dbReference>
<dbReference type="PANTHER" id="PTHR43740:SF2">
    <property type="entry name" value="LEUCINE--TRNA LIGASE, MITOCHONDRIAL"/>
    <property type="match status" value="1"/>
</dbReference>
<dbReference type="Gene3D" id="3.40.50.620">
    <property type="entry name" value="HUPs"/>
    <property type="match status" value="1"/>
</dbReference>
<organism evidence="9">
    <name type="scientific">marine sediment metagenome</name>
    <dbReference type="NCBI Taxonomy" id="412755"/>
    <lineage>
        <taxon>unclassified sequences</taxon>
        <taxon>metagenomes</taxon>
        <taxon>ecological metagenomes</taxon>
    </lineage>
</organism>
<dbReference type="InterPro" id="IPR014729">
    <property type="entry name" value="Rossmann-like_a/b/a_fold"/>
</dbReference>
<protein>
    <recommendedName>
        <fullName evidence="2">leucine--tRNA ligase</fullName>
        <ecNumber evidence="2">6.1.1.4</ecNumber>
    </recommendedName>
</protein>
<keyword evidence="4" id="KW-0547">Nucleotide-binding</keyword>
<keyword evidence="3" id="KW-0436">Ligase</keyword>
<dbReference type="PANTHER" id="PTHR43740">
    <property type="entry name" value="LEUCYL-TRNA SYNTHETASE"/>
    <property type="match status" value="1"/>
</dbReference>
<dbReference type="GO" id="GO:0005524">
    <property type="term" value="F:ATP binding"/>
    <property type="evidence" value="ECO:0007669"/>
    <property type="project" value="UniProtKB-KW"/>
</dbReference>
<dbReference type="Pfam" id="PF00133">
    <property type="entry name" value="tRNA-synt_1"/>
    <property type="match status" value="1"/>
</dbReference>
<gene>
    <name evidence="9" type="ORF">S01H4_46331</name>
</gene>
<sequence length="203" mass="23689">MNERPTTAPGSTREASDHYPFKEIEATWREKWDDLELFRQDLSDSDNKFYCLNMYPYPSGDLHVGHGRNYLLGDTLARYSFMQGKKVLAVMGWDAFGLPAENAAIENNTHPETWTKANIEKMKRQFHQWGVGFDWDREISSCDPGYYKWTQWIFLKLFERGLAYRDKAPVNWCPSCNTTLANEQVVRAGVCDRCDTPVERREL</sequence>
<proteinExistence type="inferred from homology"/>
<feature type="domain" description="Aminoacyl-tRNA synthetase class Ia" evidence="8">
    <location>
        <begin position="28"/>
        <end position="185"/>
    </location>
</feature>
<reference evidence="9" key="1">
    <citation type="journal article" date="2014" name="Front. Microbiol.">
        <title>High frequency of phylogenetically diverse reductive dehalogenase-homologous genes in deep subseafloor sedimentary metagenomes.</title>
        <authorList>
            <person name="Kawai M."/>
            <person name="Futagami T."/>
            <person name="Toyoda A."/>
            <person name="Takaki Y."/>
            <person name="Nishi S."/>
            <person name="Hori S."/>
            <person name="Arai W."/>
            <person name="Tsubouchi T."/>
            <person name="Morono Y."/>
            <person name="Uchiyama I."/>
            <person name="Ito T."/>
            <person name="Fujiyama A."/>
            <person name="Inagaki F."/>
            <person name="Takami H."/>
        </authorList>
    </citation>
    <scope>NUCLEOTIDE SEQUENCE</scope>
    <source>
        <strain evidence="9">Expedition CK06-06</strain>
    </source>
</reference>
<evidence type="ECO:0000256" key="3">
    <source>
        <dbReference type="ARBA" id="ARBA00022598"/>
    </source>
</evidence>
<keyword evidence="5" id="KW-0067">ATP-binding</keyword>
<evidence type="ECO:0000256" key="4">
    <source>
        <dbReference type="ARBA" id="ARBA00022741"/>
    </source>
</evidence>
<name>X1B5C5_9ZZZZ</name>
<keyword evidence="6" id="KW-0648">Protein biosynthesis</keyword>
<comment type="similarity">
    <text evidence="1">Belongs to the class-I aminoacyl-tRNA synthetase family.</text>
</comment>
<dbReference type="GO" id="GO:0006429">
    <property type="term" value="P:leucyl-tRNA aminoacylation"/>
    <property type="evidence" value="ECO:0007669"/>
    <property type="project" value="InterPro"/>
</dbReference>
<feature type="non-terminal residue" evidence="9">
    <location>
        <position position="203"/>
    </location>
</feature>
<dbReference type="FunFam" id="3.40.50.620:FF:000060">
    <property type="entry name" value="Leucine--tRNA ligase"/>
    <property type="match status" value="1"/>
</dbReference>
<dbReference type="AlphaFoldDB" id="X1B5C5"/>
<dbReference type="EC" id="6.1.1.4" evidence="2"/>
<dbReference type="SUPFAM" id="SSF52374">
    <property type="entry name" value="Nucleotidylyl transferase"/>
    <property type="match status" value="1"/>
</dbReference>
<comment type="caution">
    <text evidence="9">The sequence shown here is derived from an EMBL/GenBank/DDBJ whole genome shotgun (WGS) entry which is preliminary data.</text>
</comment>
<evidence type="ECO:0000259" key="8">
    <source>
        <dbReference type="Pfam" id="PF00133"/>
    </source>
</evidence>
<evidence type="ECO:0000256" key="5">
    <source>
        <dbReference type="ARBA" id="ARBA00022840"/>
    </source>
</evidence>
<evidence type="ECO:0000256" key="1">
    <source>
        <dbReference type="ARBA" id="ARBA00005594"/>
    </source>
</evidence>
<evidence type="ECO:0000313" key="9">
    <source>
        <dbReference type="EMBL" id="GAG90929.1"/>
    </source>
</evidence>
<dbReference type="EMBL" id="BART01025879">
    <property type="protein sequence ID" value="GAG90929.1"/>
    <property type="molecule type" value="Genomic_DNA"/>
</dbReference>
<accession>X1B5C5</accession>
<dbReference type="GO" id="GO:0004823">
    <property type="term" value="F:leucine-tRNA ligase activity"/>
    <property type="evidence" value="ECO:0007669"/>
    <property type="project" value="UniProtKB-EC"/>
</dbReference>
<dbReference type="GO" id="GO:0005829">
    <property type="term" value="C:cytosol"/>
    <property type="evidence" value="ECO:0007669"/>
    <property type="project" value="TreeGrafter"/>
</dbReference>
<evidence type="ECO:0000256" key="6">
    <source>
        <dbReference type="ARBA" id="ARBA00022917"/>
    </source>
</evidence>
<dbReference type="PRINTS" id="PR00985">
    <property type="entry name" value="TRNASYNTHLEU"/>
</dbReference>
<evidence type="ECO:0000256" key="2">
    <source>
        <dbReference type="ARBA" id="ARBA00013164"/>
    </source>
</evidence>
<dbReference type="InterPro" id="IPR002302">
    <property type="entry name" value="Leu-tRNA-ligase"/>
</dbReference>
<evidence type="ECO:0000256" key="7">
    <source>
        <dbReference type="ARBA" id="ARBA00023146"/>
    </source>
</evidence>